<dbReference type="Pfam" id="PF04614">
    <property type="entry name" value="Pex19"/>
    <property type="match status" value="1"/>
</dbReference>
<proteinExistence type="predicted"/>
<feature type="compositionally biased region" description="Acidic residues" evidence="1">
    <location>
        <begin position="127"/>
        <end position="136"/>
    </location>
</feature>
<dbReference type="InterPro" id="IPR006708">
    <property type="entry name" value="Pex19"/>
</dbReference>
<comment type="caution">
    <text evidence="2">The sequence shown here is derived from an EMBL/GenBank/DDBJ whole genome shotgun (WGS) entry which is preliminary data.</text>
</comment>
<dbReference type="EMBL" id="JBBJBU010000015">
    <property type="protein sequence ID" value="KAK7202827.1"/>
    <property type="molecule type" value="Genomic_DNA"/>
</dbReference>
<reference evidence="2 3" key="1">
    <citation type="submission" date="2024-03" db="EMBL/GenBank/DDBJ databases">
        <title>Genome-scale model development and genomic sequencing of the oleaginous clade Lipomyces.</title>
        <authorList>
            <consortium name="Lawrence Berkeley National Laboratory"/>
            <person name="Czajka J.J."/>
            <person name="Han Y."/>
            <person name="Kim J."/>
            <person name="Mondo S.J."/>
            <person name="Hofstad B.A."/>
            <person name="Robles A."/>
            <person name="Haridas S."/>
            <person name="Riley R."/>
            <person name="LaButti K."/>
            <person name="Pangilinan J."/>
            <person name="Andreopoulos W."/>
            <person name="Lipzen A."/>
            <person name="Yan J."/>
            <person name="Wang M."/>
            <person name="Ng V."/>
            <person name="Grigoriev I.V."/>
            <person name="Spatafora J.W."/>
            <person name="Magnuson J.K."/>
            <person name="Baker S.E."/>
            <person name="Pomraning K.R."/>
        </authorList>
    </citation>
    <scope>NUCLEOTIDE SEQUENCE [LARGE SCALE GENOMIC DNA]</scope>
    <source>
        <strain evidence="2 3">Phaff 52-87</strain>
    </source>
</reference>
<protein>
    <submittedName>
        <fullName evidence="2">Pex19 protein family-domain-containing protein</fullName>
    </submittedName>
</protein>
<gene>
    <name evidence="2" type="ORF">BZA70DRAFT_297679</name>
</gene>
<feature type="region of interest" description="Disordered" evidence="1">
    <location>
        <begin position="358"/>
        <end position="389"/>
    </location>
</feature>
<organism evidence="2 3">
    <name type="scientific">Myxozyma melibiosi</name>
    <dbReference type="NCBI Taxonomy" id="54550"/>
    <lineage>
        <taxon>Eukaryota</taxon>
        <taxon>Fungi</taxon>
        <taxon>Dikarya</taxon>
        <taxon>Ascomycota</taxon>
        <taxon>Saccharomycotina</taxon>
        <taxon>Lipomycetes</taxon>
        <taxon>Lipomycetales</taxon>
        <taxon>Lipomycetaceae</taxon>
        <taxon>Myxozyma</taxon>
    </lineage>
</organism>
<feature type="compositionally biased region" description="Polar residues" evidence="1">
    <location>
        <begin position="51"/>
        <end position="60"/>
    </location>
</feature>
<feature type="compositionally biased region" description="Polar residues" evidence="1">
    <location>
        <begin position="22"/>
        <end position="32"/>
    </location>
</feature>
<dbReference type="Gene3D" id="1.20.120.900">
    <property type="entry name" value="Pex19, mPTS binding domain"/>
    <property type="match status" value="1"/>
</dbReference>
<keyword evidence="3" id="KW-1185">Reference proteome</keyword>
<dbReference type="InterPro" id="IPR038322">
    <property type="entry name" value="Pex19_C_sf"/>
</dbReference>
<dbReference type="RefSeq" id="XP_064765860.1">
    <property type="nucleotide sequence ID" value="XM_064914572.1"/>
</dbReference>
<evidence type="ECO:0000256" key="1">
    <source>
        <dbReference type="SAM" id="MobiDB-lite"/>
    </source>
</evidence>
<dbReference type="PANTHER" id="PTHR12774">
    <property type="entry name" value="PEROXISOMAL BIOGENESIS FACTOR 19"/>
    <property type="match status" value="1"/>
</dbReference>
<sequence length="389" mass="41369">MVGSTVSPVDDDGEIESRAPPQLSTNSTSATANGDEDDLDDLDDLLDEFTISPQTYSKSKAPTAGIASQSQTSSTDSTSTTTLQNGSSTPSAPHPPQPNATTPTSATTHAPAPSTTAPSPSTLLLDPETEALDSAEDEFARQLEQGFESMLAELETDPESRRNFEAIMSEIGKYSDGGGEVDDTVLGVANAAAVGAGAGKGASKDTLQDAIAKTMERMKESGDKVDREIIDGNGGMEDDDFLAAMMKQLEQAAVGGEGGGEGDQAGGLGSDEDLTQMLSGMMEQLTSKEILYEPMKELDDKYSDWLASNRGTLDAEEAKRFEAQRVVVREIVVRFEKESYSDEDPDDRRYIAEKMQLMQESGSPPADIMGEMGPAGMDLNDLGSEYKRL</sequence>
<dbReference type="GeneID" id="90040084"/>
<evidence type="ECO:0000313" key="2">
    <source>
        <dbReference type="EMBL" id="KAK7202827.1"/>
    </source>
</evidence>
<evidence type="ECO:0000313" key="3">
    <source>
        <dbReference type="Proteomes" id="UP001498771"/>
    </source>
</evidence>
<feature type="compositionally biased region" description="Low complexity" evidence="1">
    <location>
        <begin position="99"/>
        <end position="122"/>
    </location>
</feature>
<accession>A0ABR1EZ66</accession>
<dbReference type="Proteomes" id="UP001498771">
    <property type="component" value="Unassembled WGS sequence"/>
</dbReference>
<dbReference type="PANTHER" id="PTHR12774:SF2">
    <property type="entry name" value="PEROXISOMAL BIOGENESIS FACTOR 19"/>
    <property type="match status" value="1"/>
</dbReference>
<feature type="region of interest" description="Disordered" evidence="1">
    <location>
        <begin position="1"/>
        <end position="136"/>
    </location>
</feature>
<feature type="compositionally biased region" description="Low complexity" evidence="1">
    <location>
        <begin position="68"/>
        <end position="82"/>
    </location>
</feature>
<feature type="compositionally biased region" description="Acidic residues" evidence="1">
    <location>
        <begin position="34"/>
        <end position="47"/>
    </location>
</feature>
<name>A0ABR1EZ66_9ASCO</name>